<proteinExistence type="inferred from homology"/>
<dbReference type="CDD" id="cd06445">
    <property type="entry name" value="ATase"/>
    <property type="match status" value="1"/>
</dbReference>
<evidence type="ECO:0000256" key="5">
    <source>
        <dbReference type="ARBA" id="ARBA00022679"/>
    </source>
</evidence>
<name>A0A502DRN6_9BURK</name>
<evidence type="ECO:0000256" key="4">
    <source>
        <dbReference type="ARBA" id="ARBA00022603"/>
    </source>
</evidence>
<dbReference type="SUPFAM" id="SSF53155">
    <property type="entry name" value="Methylated DNA-protein cysteine methyltransferase domain"/>
    <property type="match status" value="1"/>
</dbReference>
<feature type="active site" description="Nucleophile; methyl group acceptor" evidence="9">
    <location>
        <position position="138"/>
    </location>
</feature>
<dbReference type="GO" id="GO:0005737">
    <property type="term" value="C:cytoplasm"/>
    <property type="evidence" value="ECO:0007669"/>
    <property type="project" value="UniProtKB-SubCell"/>
</dbReference>
<sequence>MRFKTSALRTLRVDSPLGGVTLAATDDGLAGLWFDQQRHLPDMSGWQSDDIGDAHPVLREAAAQLHAYFAGTRTHFDVPLDLSHGTVFQQAVWQALRAIPTGATTSYGALSREVGNPSAVRAVGAAVGRNPISVIVPCHRVLGADGSLTGYAGGLERKTALLALERAL</sequence>
<organism evidence="12 13">
    <name type="scientific">Variovorax guangxiensis</name>
    <dbReference type="NCBI Taxonomy" id="1775474"/>
    <lineage>
        <taxon>Bacteria</taxon>
        <taxon>Pseudomonadati</taxon>
        <taxon>Pseudomonadota</taxon>
        <taxon>Betaproteobacteria</taxon>
        <taxon>Burkholderiales</taxon>
        <taxon>Comamonadaceae</taxon>
        <taxon>Variovorax</taxon>
    </lineage>
</organism>
<dbReference type="Proteomes" id="UP000319212">
    <property type="component" value="Unassembled WGS sequence"/>
</dbReference>
<evidence type="ECO:0000256" key="8">
    <source>
        <dbReference type="ARBA" id="ARBA00049348"/>
    </source>
</evidence>
<evidence type="ECO:0000256" key="6">
    <source>
        <dbReference type="ARBA" id="ARBA00022763"/>
    </source>
</evidence>
<dbReference type="InterPro" id="IPR036631">
    <property type="entry name" value="MGMT_N_sf"/>
</dbReference>
<dbReference type="InterPro" id="IPR001497">
    <property type="entry name" value="MethylDNA_cys_MeTrfase_AS"/>
</dbReference>
<evidence type="ECO:0000256" key="9">
    <source>
        <dbReference type="HAMAP-Rule" id="MF_00772"/>
    </source>
</evidence>
<evidence type="ECO:0000256" key="3">
    <source>
        <dbReference type="ARBA" id="ARBA00022490"/>
    </source>
</evidence>
<evidence type="ECO:0000256" key="7">
    <source>
        <dbReference type="ARBA" id="ARBA00023204"/>
    </source>
</evidence>
<dbReference type="GO" id="GO:0032259">
    <property type="term" value="P:methylation"/>
    <property type="evidence" value="ECO:0007669"/>
    <property type="project" value="UniProtKB-KW"/>
</dbReference>
<comment type="subcellular location">
    <subcellularLocation>
        <location evidence="9">Cytoplasm</location>
    </subcellularLocation>
</comment>
<comment type="similarity">
    <text evidence="2 9">Belongs to the MGMT family.</text>
</comment>
<evidence type="ECO:0000313" key="12">
    <source>
        <dbReference type="EMBL" id="TPG27724.1"/>
    </source>
</evidence>
<dbReference type="Gene3D" id="3.30.160.70">
    <property type="entry name" value="Methylated DNA-protein cysteine methyltransferase domain"/>
    <property type="match status" value="1"/>
</dbReference>
<dbReference type="OrthoDB" id="9802228at2"/>
<evidence type="ECO:0000259" key="11">
    <source>
        <dbReference type="Pfam" id="PF02870"/>
    </source>
</evidence>
<protein>
    <recommendedName>
        <fullName evidence="9">Methylated-DNA--protein-cysteine methyltransferase</fullName>
        <ecNumber evidence="9">2.1.1.63</ecNumber>
    </recommendedName>
    <alternativeName>
        <fullName evidence="9">6-O-methylguanine-DNA methyltransferase</fullName>
        <shortName evidence="9">MGMT</shortName>
    </alternativeName>
    <alternativeName>
        <fullName evidence="9">O-6-methylguanine-DNA-alkyltransferase</fullName>
    </alternativeName>
</protein>
<dbReference type="InterPro" id="IPR023546">
    <property type="entry name" value="MGMT"/>
</dbReference>
<dbReference type="PROSITE" id="PS00374">
    <property type="entry name" value="MGMT"/>
    <property type="match status" value="1"/>
</dbReference>
<accession>A0A502DRN6</accession>
<comment type="function">
    <text evidence="9">Involved in the cellular defense against the biological effects of O6-methylguanine (O6-MeG) and O4-methylthymine (O4-MeT) in DNA. Repairs the methylated nucleobase in DNA by stoichiometrically transferring the methyl group to a cysteine residue in the enzyme. This is a suicide reaction: the enzyme is irreversibly inactivated.</text>
</comment>
<dbReference type="GO" id="GO:0006307">
    <property type="term" value="P:DNA alkylation repair"/>
    <property type="evidence" value="ECO:0007669"/>
    <property type="project" value="UniProtKB-UniRule"/>
</dbReference>
<dbReference type="AlphaFoldDB" id="A0A502DRN6"/>
<keyword evidence="5 9" id="KW-0808">Transferase</keyword>
<dbReference type="HAMAP" id="MF_00772">
    <property type="entry name" value="OGT"/>
    <property type="match status" value="1"/>
</dbReference>
<dbReference type="SUPFAM" id="SSF46767">
    <property type="entry name" value="Methylated DNA-protein cysteine methyltransferase, C-terminal domain"/>
    <property type="match status" value="1"/>
</dbReference>
<dbReference type="NCBIfam" id="TIGR00589">
    <property type="entry name" value="ogt"/>
    <property type="match status" value="1"/>
</dbReference>
<dbReference type="EC" id="2.1.1.63" evidence="9"/>
<comment type="caution">
    <text evidence="12">The sequence shown here is derived from an EMBL/GenBank/DDBJ whole genome shotgun (WGS) entry which is preliminary data.</text>
</comment>
<evidence type="ECO:0000259" key="10">
    <source>
        <dbReference type="Pfam" id="PF01035"/>
    </source>
</evidence>
<dbReference type="Pfam" id="PF01035">
    <property type="entry name" value="DNA_binding_1"/>
    <property type="match status" value="1"/>
</dbReference>
<dbReference type="PANTHER" id="PTHR10815:SF5">
    <property type="entry name" value="METHYLATED-DNA--PROTEIN-CYSTEINE METHYLTRANSFERASE"/>
    <property type="match status" value="1"/>
</dbReference>
<dbReference type="EMBL" id="RCZI01000003">
    <property type="protein sequence ID" value="TPG27724.1"/>
    <property type="molecule type" value="Genomic_DNA"/>
</dbReference>
<dbReference type="PANTHER" id="PTHR10815">
    <property type="entry name" value="METHYLATED-DNA--PROTEIN-CYSTEINE METHYLTRANSFERASE"/>
    <property type="match status" value="1"/>
</dbReference>
<gene>
    <name evidence="12" type="ORF">EAH82_13285</name>
</gene>
<comment type="catalytic activity">
    <reaction evidence="8 9">
        <text>a 6-O-methyl-2'-deoxyguanosine in DNA + L-cysteinyl-[protein] = S-methyl-L-cysteinyl-[protein] + a 2'-deoxyguanosine in DNA</text>
        <dbReference type="Rhea" id="RHEA:24000"/>
        <dbReference type="Rhea" id="RHEA-COMP:10131"/>
        <dbReference type="Rhea" id="RHEA-COMP:10132"/>
        <dbReference type="Rhea" id="RHEA-COMP:11367"/>
        <dbReference type="Rhea" id="RHEA-COMP:11368"/>
        <dbReference type="ChEBI" id="CHEBI:29950"/>
        <dbReference type="ChEBI" id="CHEBI:82612"/>
        <dbReference type="ChEBI" id="CHEBI:85445"/>
        <dbReference type="ChEBI" id="CHEBI:85448"/>
        <dbReference type="EC" id="2.1.1.63"/>
    </reaction>
</comment>
<keyword evidence="3 9" id="KW-0963">Cytoplasm</keyword>
<feature type="domain" description="Methylated-DNA-[protein]-cysteine S-methyltransferase DNA binding" evidence="10">
    <location>
        <begin position="88"/>
        <end position="166"/>
    </location>
</feature>
<dbReference type="InterPro" id="IPR036388">
    <property type="entry name" value="WH-like_DNA-bd_sf"/>
</dbReference>
<keyword evidence="7 9" id="KW-0234">DNA repair</keyword>
<reference evidence="12 13" key="1">
    <citation type="journal article" date="2019" name="Environ. Microbiol.">
        <title>Species interactions and distinct microbial communities in high Arctic permafrost affected cryosols are associated with the CH4 and CO2 gas fluxes.</title>
        <authorList>
            <person name="Altshuler I."/>
            <person name="Hamel J."/>
            <person name="Turney S."/>
            <person name="Magnuson E."/>
            <person name="Levesque R."/>
            <person name="Greer C."/>
            <person name="Whyte L.G."/>
        </authorList>
    </citation>
    <scope>NUCLEOTIDE SEQUENCE [LARGE SCALE GENOMIC DNA]</scope>
    <source>
        <strain evidence="12 13">S06.C</strain>
    </source>
</reference>
<dbReference type="InterPro" id="IPR008332">
    <property type="entry name" value="MethylG_MeTrfase_N"/>
</dbReference>
<dbReference type="RefSeq" id="WP_140842586.1">
    <property type="nucleotide sequence ID" value="NZ_RCZI01000003.1"/>
</dbReference>
<keyword evidence="6 9" id="KW-0227">DNA damage</keyword>
<feature type="domain" description="Methylguanine DNA methyltransferase ribonuclease-like" evidence="11">
    <location>
        <begin position="14"/>
        <end position="82"/>
    </location>
</feature>
<dbReference type="Gene3D" id="1.10.10.10">
    <property type="entry name" value="Winged helix-like DNA-binding domain superfamily/Winged helix DNA-binding domain"/>
    <property type="match status" value="1"/>
</dbReference>
<dbReference type="InterPro" id="IPR014048">
    <property type="entry name" value="MethylDNA_cys_MeTrfase_DNA-bd"/>
</dbReference>
<keyword evidence="4 9" id="KW-0489">Methyltransferase</keyword>
<dbReference type="InterPro" id="IPR036217">
    <property type="entry name" value="MethylDNA_cys_MeTrfase_DNAb"/>
</dbReference>
<evidence type="ECO:0000256" key="1">
    <source>
        <dbReference type="ARBA" id="ARBA00001286"/>
    </source>
</evidence>
<evidence type="ECO:0000256" key="2">
    <source>
        <dbReference type="ARBA" id="ARBA00008711"/>
    </source>
</evidence>
<comment type="miscellaneous">
    <text evidence="9">This enzyme catalyzes only one turnover and therefore is not strictly catalytic. According to one definition, an enzyme is a biocatalyst that acts repeatedly and over many reaction cycles.</text>
</comment>
<dbReference type="FunFam" id="1.10.10.10:FF:000214">
    <property type="entry name" value="Methylated-DNA--protein-cysteine methyltransferase"/>
    <property type="match status" value="1"/>
</dbReference>
<dbReference type="Pfam" id="PF02870">
    <property type="entry name" value="Methyltransf_1N"/>
    <property type="match status" value="1"/>
</dbReference>
<comment type="catalytic activity">
    <reaction evidence="1 9">
        <text>a 4-O-methyl-thymidine in DNA + L-cysteinyl-[protein] = a thymidine in DNA + S-methyl-L-cysteinyl-[protein]</text>
        <dbReference type="Rhea" id="RHEA:53428"/>
        <dbReference type="Rhea" id="RHEA-COMP:10131"/>
        <dbReference type="Rhea" id="RHEA-COMP:10132"/>
        <dbReference type="Rhea" id="RHEA-COMP:13555"/>
        <dbReference type="Rhea" id="RHEA-COMP:13556"/>
        <dbReference type="ChEBI" id="CHEBI:29950"/>
        <dbReference type="ChEBI" id="CHEBI:82612"/>
        <dbReference type="ChEBI" id="CHEBI:137386"/>
        <dbReference type="ChEBI" id="CHEBI:137387"/>
        <dbReference type="EC" id="2.1.1.63"/>
    </reaction>
</comment>
<dbReference type="GO" id="GO:0003908">
    <property type="term" value="F:methylated-DNA-[protein]-cysteine S-methyltransferase activity"/>
    <property type="evidence" value="ECO:0007669"/>
    <property type="project" value="UniProtKB-UniRule"/>
</dbReference>
<evidence type="ECO:0000313" key="13">
    <source>
        <dbReference type="Proteomes" id="UP000319212"/>
    </source>
</evidence>